<evidence type="ECO:0000256" key="5">
    <source>
        <dbReference type="ARBA" id="ARBA00022679"/>
    </source>
</evidence>
<dbReference type="Pfam" id="PF00712">
    <property type="entry name" value="DNA_pol3_beta"/>
    <property type="match status" value="1"/>
</dbReference>
<dbReference type="EMBL" id="BJNN01000108">
    <property type="protein sequence ID" value="GEC64181.1"/>
    <property type="molecule type" value="Genomic_DNA"/>
</dbReference>
<keyword evidence="6 10" id="KW-0548">Nucleotidyltransferase</keyword>
<feature type="domain" description="DNA polymerase III beta sliding clamp central" evidence="12">
    <location>
        <begin position="134"/>
        <end position="254"/>
    </location>
</feature>
<keyword evidence="4 10" id="KW-0963">Cytoplasm</keyword>
<accession>A0ABQ0SG12</accession>
<evidence type="ECO:0000313" key="14">
    <source>
        <dbReference type="EMBL" id="GEC64181.1"/>
    </source>
</evidence>
<evidence type="ECO:0000256" key="2">
    <source>
        <dbReference type="ARBA" id="ARBA00010752"/>
    </source>
</evidence>
<evidence type="ECO:0000256" key="9">
    <source>
        <dbReference type="ARBA" id="ARBA00023125"/>
    </source>
</evidence>
<evidence type="ECO:0000256" key="4">
    <source>
        <dbReference type="ARBA" id="ARBA00022490"/>
    </source>
</evidence>
<dbReference type="PIRSF" id="PIRSF000804">
    <property type="entry name" value="DNA_pol_III_b"/>
    <property type="match status" value="1"/>
</dbReference>
<protein>
    <recommendedName>
        <fullName evidence="3 10">Beta sliding clamp</fullName>
    </recommendedName>
</protein>
<name>A0ABQ0SG12_NOVHA</name>
<dbReference type="InterPro" id="IPR022635">
    <property type="entry name" value="DNA_polIII_beta_C"/>
</dbReference>
<gene>
    <name evidence="14" type="ORF">GHA01_20300</name>
</gene>
<dbReference type="PANTHER" id="PTHR30478">
    <property type="entry name" value="DNA POLYMERASE III SUBUNIT BETA"/>
    <property type="match status" value="1"/>
</dbReference>
<evidence type="ECO:0000259" key="13">
    <source>
        <dbReference type="Pfam" id="PF02768"/>
    </source>
</evidence>
<comment type="caution">
    <text evidence="14">The sequence shown here is derived from an EMBL/GenBank/DDBJ whole genome shotgun (WGS) entry which is preliminary data.</text>
</comment>
<evidence type="ECO:0000313" key="15">
    <source>
        <dbReference type="Proteomes" id="UP000319478"/>
    </source>
</evidence>
<comment type="function">
    <text evidence="10">Confers DNA tethering and processivity to DNA polymerases and other proteins. Acts as a clamp, forming a ring around DNA (a reaction catalyzed by the clamp-loading complex) which diffuses in an ATP-independent manner freely and bidirectionally along dsDNA. Initially characterized for its ability to contact the catalytic subunit of DNA polymerase III (Pol III), a complex, multichain enzyme responsible for most of the replicative synthesis in bacteria; Pol III exhibits 3'-5' exonuclease proofreading activity. The beta chain is required for initiation of replication as well as for processivity of DNA replication.</text>
</comment>
<dbReference type="RefSeq" id="WP_048858989.1">
    <property type="nucleotide sequence ID" value="NZ_BJNN01000108.1"/>
</dbReference>
<keyword evidence="7 10" id="KW-0235">DNA replication</keyword>
<dbReference type="Pfam" id="PF02768">
    <property type="entry name" value="DNA_pol3_beta_3"/>
    <property type="match status" value="1"/>
</dbReference>
<keyword evidence="5 10" id="KW-0808">Transferase</keyword>
<dbReference type="SUPFAM" id="SSF55979">
    <property type="entry name" value="DNA clamp"/>
    <property type="match status" value="3"/>
</dbReference>
<evidence type="ECO:0000256" key="8">
    <source>
        <dbReference type="ARBA" id="ARBA00022932"/>
    </source>
</evidence>
<evidence type="ECO:0000256" key="1">
    <source>
        <dbReference type="ARBA" id="ARBA00004496"/>
    </source>
</evidence>
<proteinExistence type="inferred from homology"/>
<organism evidence="14 15">
    <name type="scientific">Novacetimonas hansenii</name>
    <name type="common">Komagataeibacter hansenii</name>
    <dbReference type="NCBI Taxonomy" id="436"/>
    <lineage>
        <taxon>Bacteria</taxon>
        <taxon>Pseudomonadati</taxon>
        <taxon>Pseudomonadota</taxon>
        <taxon>Alphaproteobacteria</taxon>
        <taxon>Acetobacterales</taxon>
        <taxon>Acetobacteraceae</taxon>
        <taxon>Novacetimonas</taxon>
    </lineage>
</organism>
<comment type="similarity">
    <text evidence="2 10">Belongs to the beta sliding clamp family.</text>
</comment>
<dbReference type="Gene3D" id="3.70.10.10">
    <property type="match status" value="1"/>
</dbReference>
<reference evidence="14 15" key="1">
    <citation type="submission" date="2019-06" db="EMBL/GenBank/DDBJ databases">
        <title>Whole genome shotgun sequence of Komagataeibacter hansenii NBRC 14820.</title>
        <authorList>
            <person name="Hosoyama A."/>
            <person name="Uohara A."/>
            <person name="Ohji S."/>
            <person name="Ichikawa N."/>
        </authorList>
    </citation>
    <scope>NUCLEOTIDE SEQUENCE [LARGE SCALE GENOMIC DNA]</scope>
    <source>
        <strain evidence="14 15">NBRC 14820</strain>
    </source>
</reference>
<dbReference type="NCBIfam" id="TIGR00663">
    <property type="entry name" value="dnan"/>
    <property type="match status" value="1"/>
</dbReference>
<dbReference type="SMART" id="SM00480">
    <property type="entry name" value="POL3Bc"/>
    <property type="match status" value="1"/>
</dbReference>
<dbReference type="InterPro" id="IPR001001">
    <property type="entry name" value="DNA_polIII_beta"/>
</dbReference>
<feature type="domain" description="DNA polymerase III beta sliding clamp C-terminal" evidence="13">
    <location>
        <begin position="257"/>
        <end position="375"/>
    </location>
</feature>
<dbReference type="PANTHER" id="PTHR30478:SF0">
    <property type="entry name" value="BETA SLIDING CLAMP"/>
    <property type="match status" value="1"/>
</dbReference>
<keyword evidence="15" id="KW-1185">Reference proteome</keyword>
<keyword evidence="8 10" id="KW-0239">DNA-directed DNA polymerase</keyword>
<evidence type="ECO:0000256" key="3">
    <source>
        <dbReference type="ARBA" id="ARBA00021035"/>
    </source>
</evidence>
<comment type="subunit">
    <text evidence="10">Forms a ring-shaped head-to-tail homodimer around DNA.</text>
</comment>
<evidence type="ECO:0000259" key="12">
    <source>
        <dbReference type="Pfam" id="PF02767"/>
    </source>
</evidence>
<feature type="domain" description="DNA polymerase III beta sliding clamp N-terminal" evidence="11">
    <location>
        <begin position="1"/>
        <end position="120"/>
    </location>
</feature>
<dbReference type="InterPro" id="IPR022634">
    <property type="entry name" value="DNA_polIII_beta_N"/>
</dbReference>
<evidence type="ECO:0000256" key="6">
    <source>
        <dbReference type="ARBA" id="ARBA00022695"/>
    </source>
</evidence>
<dbReference type="InterPro" id="IPR022637">
    <property type="entry name" value="DNA_polIII_beta_cen"/>
</dbReference>
<dbReference type="InterPro" id="IPR046938">
    <property type="entry name" value="DNA_clamp_sf"/>
</dbReference>
<keyword evidence="9" id="KW-0238">DNA-binding</keyword>
<sequence length="376" mass="41185">MFLEARNDTLIGALSAIRGAISKAHTIPVLECVLIAVRPSGVVLTATDMMIRAEIRIQADRTQDGSVAVPLGALLEALKSQPRDRTVSVGIEDQTGRVTVRSGKFSSHLSAYEPDDFPSLAGAVGQEKAIGIALPQSRLVRLLKTVRFAASTEETRYYLCGVYLHPVDGPDGVAMVRTVATDGHRLAWCQDVPEKMASAPDPVILPTRLVTEMLAHLDDKSDDSVTLEIWGRRVGIWIGNYYLTSTVIDGTYPEYARVIPTDHPNTARMPARALEHCVQAASSVIQERSKPVKMTFSDTLTVASQDERGSAVDVVEEGYSLRGRRTEIGFQARYVLDVLQHVGETVEFHLHNETAPAVVRDVDDANKLFVVMPMRV</sequence>
<comment type="subcellular location">
    <subcellularLocation>
        <location evidence="1 10">Cytoplasm</location>
    </subcellularLocation>
</comment>
<evidence type="ECO:0000259" key="11">
    <source>
        <dbReference type="Pfam" id="PF00712"/>
    </source>
</evidence>
<evidence type="ECO:0000256" key="7">
    <source>
        <dbReference type="ARBA" id="ARBA00022705"/>
    </source>
</evidence>
<evidence type="ECO:0000256" key="10">
    <source>
        <dbReference type="PIRNR" id="PIRNR000804"/>
    </source>
</evidence>
<dbReference type="Pfam" id="PF02767">
    <property type="entry name" value="DNA_pol3_beta_2"/>
    <property type="match status" value="1"/>
</dbReference>
<dbReference type="Gene3D" id="3.10.150.10">
    <property type="entry name" value="DNA Polymerase III, subunit A, domain 2"/>
    <property type="match status" value="1"/>
</dbReference>
<dbReference type="Proteomes" id="UP000319478">
    <property type="component" value="Unassembled WGS sequence"/>
</dbReference>
<dbReference type="CDD" id="cd00140">
    <property type="entry name" value="beta_clamp"/>
    <property type="match status" value="1"/>
</dbReference>